<dbReference type="InterPro" id="IPR028204">
    <property type="entry name" value="Tricorn_C1"/>
</dbReference>
<reference evidence="2 3" key="1">
    <citation type="submission" date="2016-10" db="EMBL/GenBank/DDBJ databases">
        <authorList>
            <person name="de Groot N.N."/>
        </authorList>
    </citation>
    <scope>NUCLEOTIDE SEQUENCE [LARGE SCALE GENOMIC DNA]</scope>
    <source>
        <strain evidence="2 3">DSM 25186</strain>
    </source>
</reference>
<accession>A0A1G9BI39</accession>
<dbReference type="PANTHER" id="PTHR11261">
    <property type="entry name" value="INTERPHOTORECEPTOR RETINOID-BINDING PROTEIN"/>
    <property type="match status" value="1"/>
</dbReference>
<dbReference type="SMART" id="SM00245">
    <property type="entry name" value="TSPc"/>
    <property type="match status" value="1"/>
</dbReference>
<dbReference type="Gene3D" id="3.30.750.44">
    <property type="match status" value="1"/>
</dbReference>
<evidence type="ECO:0000313" key="3">
    <source>
        <dbReference type="Proteomes" id="UP000198510"/>
    </source>
</evidence>
<dbReference type="STRING" id="1075417.SAMN05421823_102607"/>
<keyword evidence="3" id="KW-1185">Reference proteome</keyword>
<sequence length="332" mass="37961">MRRFVFLLLCIASLTGCEQVLIPTDGDATPVENFEQLWHTVNEKYSFFGFKQVDWDSVYAVYRPQVKNDMNVVELFDVMADMLFTLRDGHVNLRSQFDVSRNFDWYLNAPPNFNYDIVERNYLRDDYRITGPFLNTAIDSVGYVYYGSFSSSVSEFHIDFIVNRFQNAKGLIFDVRNNGGGSLSNVRRIMSRFVKEKTLYAYWIYKSGPGRNEFSEPIPQYIEPEGDYRYEKPVVILTNRQCFSATNDFVLAMSALPNVTIVGDTTGGGGGLPYHGELPNGWTYRFSVTSTLTPEGENVEFGIPPDVRVDIRAADAQRGRDTMLDRAIDLLQ</sequence>
<dbReference type="InterPro" id="IPR029045">
    <property type="entry name" value="ClpP/crotonase-like_dom_sf"/>
</dbReference>
<name>A0A1G9BI39_9BACT</name>
<dbReference type="AlphaFoldDB" id="A0A1G9BI39"/>
<evidence type="ECO:0000313" key="2">
    <source>
        <dbReference type="EMBL" id="SDK38515.1"/>
    </source>
</evidence>
<keyword evidence="2" id="KW-0378">Hydrolase</keyword>
<organism evidence="2 3">
    <name type="scientific">Catalinimonas alkaloidigena</name>
    <dbReference type="NCBI Taxonomy" id="1075417"/>
    <lineage>
        <taxon>Bacteria</taxon>
        <taxon>Pseudomonadati</taxon>
        <taxon>Bacteroidota</taxon>
        <taxon>Cytophagia</taxon>
        <taxon>Cytophagales</taxon>
        <taxon>Catalimonadaceae</taxon>
        <taxon>Catalinimonas</taxon>
    </lineage>
</organism>
<dbReference type="EMBL" id="FNFO01000002">
    <property type="protein sequence ID" value="SDK38515.1"/>
    <property type="molecule type" value="Genomic_DNA"/>
</dbReference>
<dbReference type="SUPFAM" id="SSF52096">
    <property type="entry name" value="ClpP/crotonase"/>
    <property type="match status" value="1"/>
</dbReference>
<evidence type="ECO:0000259" key="1">
    <source>
        <dbReference type="SMART" id="SM00245"/>
    </source>
</evidence>
<dbReference type="PROSITE" id="PS51257">
    <property type="entry name" value="PROKAR_LIPOPROTEIN"/>
    <property type="match status" value="1"/>
</dbReference>
<dbReference type="CDD" id="cd07563">
    <property type="entry name" value="Peptidase_S41_IRBP"/>
    <property type="match status" value="1"/>
</dbReference>
<keyword evidence="2" id="KW-0645">Protease</keyword>
<dbReference type="Pfam" id="PF14684">
    <property type="entry name" value="Tricorn_C1"/>
    <property type="match status" value="1"/>
</dbReference>
<dbReference type="RefSeq" id="WP_176955920.1">
    <property type="nucleotide sequence ID" value="NZ_FNFO01000002.1"/>
</dbReference>
<feature type="domain" description="Tail specific protease" evidence="1">
    <location>
        <begin position="116"/>
        <end position="310"/>
    </location>
</feature>
<gene>
    <name evidence="2" type="ORF">SAMN05421823_102607</name>
</gene>
<dbReference type="Gene3D" id="3.90.226.10">
    <property type="entry name" value="2-enoyl-CoA Hydratase, Chain A, domain 1"/>
    <property type="match status" value="1"/>
</dbReference>
<dbReference type="GO" id="GO:0006508">
    <property type="term" value="P:proteolysis"/>
    <property type="evidence" value="ECO:0007669"/>
    <property type="project" value="UniProtKB-KW"/>
</dbReference>
<dbReference type="GO" id="GO:0008236">
    <property type="term" value="F:serine-type peptidase activity"/>
    <property type="evidence" value="ECO:0007669"/>
    <property type="project" value="InterPro"/>
</dbReference>
<dbReference type="Proteomes" id="UP000198510">
    <property type="component" value="Unassembled WGS sequence"/>
</dbReference>
<dbReference type="PANTHER" id="PTHR11261:SF3">
    <property type="entry name" value="RETINOL-BINDING PROTEIN 3"/>
    <property type="match status" value="1"/>
</dbReference>
<dbReference type="InterPro" id="IPR005151">
    <property type="entry name" value="Tail-specific_protease"/>
</dbReference>
<protein>
    <submittedName>
        <fullName evidence="2">Tricorn protease C1 domain-containing protein</fullName>
    </submittedName>
</protein>
<dbReference type="Pfam" id="PF03572">
    <property type="entry name" value="Peptidase_S41"/>
    <property type="match status" value="1"/>
</dbReference>
<proteinExistence type="predicted"/>